<comment type="caution">
    <text evidence="2">The sequence shown here is derived from an EMBL/GenBank/DDBJ whole genome shotgun (WGS) entry which is preliminary data.</text>
</comment>
<dbReference type="PANTHER" id="PTHR34203:SF15">
    <property type="entry name" value="SLL1173 PROTEIN"/>
    <property type="match status" value="1"/>
</dbReference>
<dbReference type="STRING" id="702114.A1355_06245"/>
<reference evidence="3" key="1">
    <citation type="submission" date="2016-03" db="EMBL/GenBank/DDBJ databases">
        <authorList>
            <person name="Heylen K."/>
            <person name="De Vos P."/>
            <person name="Vekeman B."/>
        </authorList>
    </citation>
    <scope>NUCLEOTIDE SEQUENCE [LARGE SCALE GENOMIC DNA]</scope>
    <source>
        <strain evidence="3">R-45383</strain>
    </source>
</reference>
<accession>A0A177NJU3</accession>
<dbReference type="AlphaFoldDB" id="A0A177NJU3"/>
<dbReference type="Pfam" id="PF05050">
    <property type="entry name" value="Methyltransf_21"/>
    <property type="match status" value="1"/>
</dbReference>
<evidence type="ECO:0000313" key="2">
    <source>
        <dbReference type="EMBL" id="OAI18161.1"/>
    </source>
</evidence>
<proteinExistence type="predicted"/>
<organism evidence="2 3">
    <name type="scientific">Methylomonas koyamae</name>
    <dbReference type="NCBI Taxonomy" id="702114"/>
    <lineage>
        <taxon>Bacteria</taxon>
        <taxon>Pseudomonadati</taxon>
        <taxon>Pseudomonadota</taxon>
        <taxon>Gammaproteobacteria</taxon>
        <taxon>Methylococcales</taxon>
        <taxon>Methylococcaceae</taxon>
        <taxon>Methylomonas</taxon>
    </lineage>
</organism>
<keyword evidence="3" id="KW-1185">Reference proteome</keyword>
<dbReference type="Gene3D" id="3.40.50.150">
    <property type="entry name" value="Vaccinia Virus protein VP39"/>
    <property type="match status" value="1"/>
</dbReference>
<evidence type="ECO:0000259" key="1">
    <source>
        <dbReference type="Pfam" id="PF05050"/>
    </source>
</evidence>
<name>A0A177NJU3_9GAMM</name>
<protein>
    <recommendedName>
        <fullName evidence="1">Methyltransferase FkbM domain-containing protein</fullName>
    </recommendedName>
</protein>
<dbReference type="InterPro" id="IPR029063">
    <property type="entry name" value="SAM-dependent_MTases_sf"/>
</dbReference>
<feature type="domain" description="Methyltransferase FkbM" evidence="1">
    <location>
        <begin position="220"/>
        <end position="371"/>
    </location>
</feature>
<evidence type="ECO:0000313" key="3">
    <source>
        <dbReference type="Proteomes" id="UP000077628"/>
    </source>
</evidence>
<dbReference type="NCBIfam" id="TIGR01444">
    <property type="entry name" value="fkbM_fam"/>
    <property type="match status" value="1"/>
</dbReference>
<gene>
    <name evidence="2" type="ORF">A1355_06245</name>
</gene>
<sequence length="397" mass="45035">MILQHPIARQFSRLPDPAEARRMLRRLHSAPCHAAPRRVDKPVTLYGAGNLGRLAHAYFQRIGVTVQTVVDANAGTLANTPFWEQTRLIAPEDVPNKLKTKTLLAISIANDPFTPVAEYLTRQGWQDAVPFYDIAEAYRDRHPLSNGWFADPFSDTDLDRIETVMDGWHDAVSRAHHLQFIAWRRLRQEWTFSAAPVTTDDRFFIPEVLDCLNHEERFIDLGAHTGSVTRRFCQLTGGHFSELCLIEPDRTSLEQLEVTMDELGLCDDSRLRVMDCGIAARTGMGRFYEGLDYASQLTPLGKRKLPVVALDDLEFTPTFIKLHLEGGELDALKGAEQTLLSHRPIVVATSYHNVQGLWELPLWLMQTLPNYRFLLRLHSWCGTGAVIYALPNERSSH</sequence>
<dbReference type="OrthoDB" id="5329963at2"/>
<dbReference type="RefSeq" id="WP_064028838.1">
    <property type="nucleotide sequence ID" value="NZ_LUUK01000172.1"/>
</dbReference>
<dbReference type="Proteomes" id="UP000077628">
    <property type="component" value="Unassembled WGS sequence"/>
</dbReference>
<dbReference type="SUPFAM" id="SSF53335">
    <property type="entry name" value="S-adenosyl-L-methionine-dependent methyltransferases"/>
    <property type="match status" value="1"/>
</dbReference>
<dbReference type="InterPro" id="IPR052514">
    <property type="entry name" value="SAM-dependent_MTase"/>
</dbReference>
<dbReference type="EMBL" id="LUUK01000172">
    <property type="protein sequence ID" value="OAI18161.1"/>
    <property type="molecule type" value="Genomic_DNA"/>
</dbReference>
<dbReference type="PANTHER" id="PTHR34203">
    <property type="entry name" value="METHYLTRANSFERASE, FKBM FAMILY PROTEIN"/>
    <property type="match status" value="1"/>
</dbReference>
<dbReference type="InterPro" id="IPR006342">
    <property type="entry name" value="FkbM_mtfrase"/>
</dbReference>